<proteinExistence type="predicted"/>
<gene>
    <name evidence="1" type="ORF">ElyMa_003316700</name>
</gene>
<evidence type="ECO:0000313" key="2">
    <source>
        <dbReference type="Proteomes" id="UP000762676"/>
    </source>
</evidence>
<reference evidence="1 2" key="1">
    <citation type="journal article" date="2021" name="Elife">
        <title>Chloroplast acquisition without the gene transfer in kleptoplastic sea slugs, Plakobranchus ocellatus.</title>
        <authorList>
            <person name="Maeda T."/>
            <person name="Takahashi S."/>
            <person name="Yoshida T."/>
            <person name="Shimamura S."/>
            <person name="Takaki Y."/>
            <person name="Nagai Y."/>
            <person name="Toyoda A."/>
            <person name="Suzuki Y."/>
            <person name="Arimoto A."/>
            <person name="Ishii H."/>
            <person name="Satoh N."/>
            <person name="Nishiyama T."/>
            <person name="Hasebe M."/>
            <person name="Maruyama T."/>
            <person name="Minagawa J."/>
            <person name="Obokata J."/>
            <person name="Shigenobu S."/>
        </authorList>
    </citation>
    <scope>NUCLEOTIDE SEQUENCE [LARGE SCALE GENOMIC DNA]</scope>
</reference>
<comment type="caution">
    <text evidence="1">The sequence shown here is derived from an EMBL/GenBank/DDBJ whole genome shotgun (WGS) entry which is preliminary data.</text>
</comment>
<dbReference type="EMBL" id="BMAT01006831">
    <property type="protein sequence ID" value="GFS20593.1"/>
    <property type="molecule type" value="Genomic_DNA"/>
</dbReference>
<name>A0AAV4JFD3_9GAST</name>
<dbReference type="AlphaFoldDB" id="A0AAV4JFD3"/>
<accession>A0AAV4JFD3</accession>
<organism evidence="1 2">
    <name type="scientific">Elysia marginata</name>
    <dbReference type="NCBI Taxonomy" id="1093978"/>
    <lineage>
        <taxon>Eukaryota</taxon>
        <taxon>Metazoa</taxon>
        <taxon>Spiralia</taxon>
        <taxon>Lophotrochozoa</taxon>
        <taxon>Mollusca</taxon>
        <taxon>Gastropoda</taxon>
        <taxon>Heterobranchia</taxon>
        <taxon>Euthyneura</taxon>
        <taxon>Panpulmonata</taxon>
        <taxon>Sacoglossa</taxon>
        <taxon>Placobranchoidea</taxon>
        <taxon>Plakobranchidae</taxon>
        <taxon>Elysia</taxon>
    </lineage>
</organism>
<evidence type="ECO:0000313" key="1">
    <source>
        <dbReference type="EMBL" id="GFS20593.1"/>
    </source>
</evidence>
<sequence length="225" mass="25942">MNSATPYGSFPEYAQKLDQTLLFFSTNPISADDELKPVFEDFPLDDKKDILAEAFKQISSKSTCVVKPQLSDFLEGGIFFEIADETKAILDKCPLTNLVGERIFGDLDFDMLRKRYASTHHRSSTIRWKHNKTAVWLEKQGEEEKNRVMEAAVENRSLLREKHKGDVRRVREQIKERLELEENDDGYALGVTYWALVLGKDPKEDLDYLEELRAASHLELSPSQR</sequence>
<keyword evidence="2" id="KW-1185">Reference proteome</keyword>
<protein>
    <submittedName>
        <fullName evidence="1">Uncharacterized protein</fullName>
    </submittedName>
</protein>
<dbReference type="Proteomes" id="UP000762676">
    <property type="component" value="Unassembled WGS sequence"/>
</dbReference>